<keyword evidence="2" id="KW-0732">Signal</keyword>
<evidence type="ECO:0000256" key="1">
    <source>
        <dbReference type="SAM" id="Phobius"/>
    </source>
</evidence>
<accession>A0A1V9Z157</accession>
<evidence type="ECO:0000313" key="3">
    <source>
        <dbReference type="EMBL" id="OQR91683.1"/>
    </source>
</evidence>
<dbReference type="OrthoDB" id="77572at2759"/>
<keyword evidence="4" id="KW-1185">Reference proteome</keyword>
<evidence type="ECO:0000256" key="2">
    <source>
        <dbReference type="SAM" id="SignalP"/>
    </source>
</evidence>
<feature type="chain" id="PRO_5010739939" description="Secreted protein" evidence="2">
    <location>
        <begin position="20"/>
        <end position="126"/>
    </location>
</feature>
<sequence length="126" mass="14017">MQLTSLLFVLSLFATCIAAKQLHNETSLHYGDEGNCALIDAAMAPVCGDRAYQWQYKCEKQCVDAVVKLLRQTNDKNMCVVEWKVIQHLQKTQCPQETTMFGLAPMSVTTIASAFLSAFLLFSCTS</sequence>
<gene>
    <name evidence="3" type="ORF">THRCLA_08914</name>
</gene>
<name>A0A1V9Z157_9STRA</name>
<comment type="caution">
    <text evidence="3">The sequence shown here is derived from an EMBL/GenBank/DDBJ whole genome shotgun (WGS) entry which is preliminary data.</text>
</comment>
<evidence type="ECO:0000313" key="4">
    <source>
        <dbReference type="Proteomes" id="UP000243217"/>
    </source>
</evidence>
<protein>
    <recommendedName>
        <fullName evidence="5">Secreted protein</fullName>
    </recommendedName>
</protein>
<organism evidence="3 4">
    <name type="scientific">Thraustotheca clavata</name>
    <dbReference type="NCBI Taxonomy" id="74557"/>
    <lineage>
        <taxon>Eukaryota</taxon>
        <taxon>Sar</taxon>
        <taxon>Stramenopiles</taxon>
        <taxon>Oomycota</taxon>
        <taxon>Saprolegniomycetes</taxon>
        <taxon>Saprolegniales</taxon>
        <taxon>Achlyaceae</taxon>
        <taxon>Thraustotheca</taxon>
    </lineage>
</organism>
<evidence type="ECO:0008006" key="5">
    <source>
        <dbReference type="Google" id="ProtNLM"/>
    </source>
</evidence>
<keyword evidence="1" id="KW-1133">Transmembrane helix</keyword>
<dbReference type="Proteomes" id="UP000243217">
    <property type="component" value="Unassembled WGS sequence"/>
</dbReference>
<keyword evidence="1" id="KW-0812">Transmembrane</keyword>
<keyword evidence="1" id="KW-0472">Membrane</keyword>
<feature type="signal peptide" evidence="2">
    <location>
        <begin position="1"/>
        <end position="19"/>
    </location>
</feature>
<dbReference type="EMBL" id="JNBS01002398">
    <property type="protein sequence ID" value="OQR91683.1"/>
    <property type="molecule type" value="Genomic_DNA"/>
</dbReference>
<dbReference type="AlphaFoldDB" id="A0A1V9Z157"/>
<feature type="transmembrane region" description="Helical" evidence="1">
    <location>
        <begin position="100"/>
        <end position="122"/>
    </location>
</feature>
<reference evidence="3 4" key="1">
    <citation type="journal article" date="2014" name="Genome Biol. Evol.">
        <title>The secreted proteins of Achlya hypogyna and Thraustotheca clavata identify the ancestral oomycete secretome and reveal gene acquisitions by horizontal gene transfer.</title>
        <authorList>
            <person name="Misner I."/>
            <person name="Blouin N."/>
            <person name="Leonard G."/>
            <person name="Richards T.A."/>
            <person name="Lane C.E."/>
        </authorList>
    </citation>
    <scope>NUCLEOTIDE SEQUENCE [LARGE SCALE GENOMIC DNA]</scope>
    <source>
        <strain evidence="3 4">ATCC 34112</strain>
    </source>
</reference>
<proteinExistence type="predicted"/>